<reference evidence="2 3" key="1">
    <citation type="journal article" date="2013" name="Curr. Biol.">
        <title>The Genome of the Foraminiferan Reticulomyxa filosa.</title>
        <authorList>
            <person name="Glockner G."/>
            <person name="Hulsmann N."/>
            <person name="Schleicher M."/>
            <person name="Noegel A.A."/>
            <person name="Eichinger L."/>
            <person name="Gallinger C."/>
            <person name="Pawlowski J."/>
            <person name="Sierra R."/>
            <person name="Euteneuer U."/>
            <person name="Pillet L."/>
            <person name="Moustafa A."/>
            <person name="Platzer M."/>
            <person name="Groth M."/>
            <person name="Szafranski K."/>
            <person name="Schliwa M."/>
        </authorList>
    </citation>
    <scope>NUCLEOTIDE SEQUENCE [LARGE SCALE GENOMIC DNA]</scope>
</reference>
<sequence>MSGEFERWCRTEIEKMNKDVDAGVVIQMLCEIHEEKSIRDNVYDVFGNNPNSVQFVDTFLLNRKSERQNALKTTTQQPVNLSSFLFLIPNNEILCVFVATVCLLYHSSRQKTKRNGKENIHTKNKTFR</sequence>
<proteinExistence type="predicted"/>
<evidence type="ECO:0000313" key="2">
    <source>
        <dbReference type="EMBL" id="ETO16681.1"/>
    </source>
</evidence>
<comment type="caution">
    <text evidence="2">The sequence shown here is derived from an EMBL/GenBank/DDBJ whole genome shotgun (WGS) entry which is preliminary data.</text>
</comment>
<protein>
    <submittedName>
        <fullName evidence="2">Uncharacterized protein</fullName>
    </submittedName>
</protein>
<keyword evidence="3" id="KW-1185">Reference proteome</keyword>
<dbReference type="AlphaFoldDB" id="X6MSL7"/>
<keyword evidence="1" id="KW-1133">Transmembrane helix</keyword>
<gene>
    <name evidence="2" type="ORF">RFI_20657</name>
</gene>
<accession>X6MSL7</accession>
<keyword evidence="1" id="KW-0812">Transmembrane</keyword>
<name>X6MSL7_RETFI</name>
<evidence type="ECO:0000313" key="3">
    <source>
        <dbReference type="Proteomes" id="UP000023152"/>
    </source>
</evidence>
<organism evidence="2 3">
    <name type="scientific">Reticulomyxa filosa</name>
    <dbReference type="NCBI Taxonomy" id="46433"/>
    <lineage>
        <taxon>Eukaryota</taxon>
        <taxon>Sar</taxon>
        <taxon>Rhizaria</taxon>
        <taxon>Retaria</taxon>
        <taxon>Foraminifera</taxon>
        <taxon>Monothalamids</taxon>
        <taxon>Reticulomyxidae</taxon>
        <taxon>Reticulomyxa</taxon>
    </lineage>
</organism>
<dbReference type="Proteomes" id="UP000023152">
    <property type="component" value="Unassembled WGS sequence"/>
</dbReference>
<dbReference type="EMBL" id="ASPP01017958">
    <property type="protein sequence ID" value="ETO16681.1"/>
    <property type="molecule type" value="Genomic_DNA"/>
</dbReference>
<evidence type="ECO:0000256" key="1">
    <source>
        <dbReference type="SAM" id="Phobius"/>
    </source>
</evidence>
<keyword evidence="1" id="KW-0472">Membrane</keyword>
<feature type="transmembrane region" description="Helical" evidence="1">
    <location>
        <begin position="84"/>
        <end position="105"/>
    </location>
</feature>